<evidence type="ECO:0000256" key="3">
    <source>
        <dbReference type="ARBA" id="ARBA00022737"/>
    </source>
</evidence>
<dbReference type="InterPro" id="IPR018357">
    <property type="entry name" value="Hexapep_transf_CS"/>
</dbReference>
<dbReference type="SUPFAM" id="SSF51161">
    <property type="entry name" value="Trimeric LpxA-like enzymes"/>
    <property type="match status" value="1"/>
</dbReference>
<evidence type="ECO:0000313" key="6">
    <source>
        <dbReference type="Proteomes" id="UP000644441"/>
    </source>
</evidence>
<name>A0ABS0ADM5_9GAMM</name>
<keyword evidence="4" id="KW-0012">Acyltransferase</keyword>
<comment type="caution">
    <text evidence="5">The sequence shown here is derived from an EMBL/GenBank/DDBJ whole genome shotgun (WGS) entry which is preliminary data.</text>
</comment>
<keyword evidence="3" id="KW-0677">Repeat</keyword>
<protein>
    <submittedName>
        <fullName evidence="5">Acetyltransferase</fullName>
    </submittedName>
</protein>
<dbReference type="InterPro" id="IPR051159">
    <property type="entry name" value="Hexapeptide_acetyltransf"/>
</dbReference>
<evidence type="ECO:0000313" key="5">
    <source>
        <dbReference type="EMBL" id="MBF5052250.1"/>
    </source>
</evidence>
<organism evidence="5 6">
    <name type="scientific">Alloalcanivorax venustensis ISO4</name>
    <dbReference type="NCBI Taxonomy" id="1177184"/>
    <lineage>
        <taxon>Bacteria</taxon>
        <taxon>Pseudomonadati</taxon>
        <taxon>Pseudomonadota</taxon>
        <taxon>Gammaproteobacteria</taxon>
        <taxon>Oceanospirillales</taxon>
        <taxon>Alcanivoracaceae</taxon>
        <taxon>Alloalcanivorax</taxon>
    </lineage>
</organism>
<dbReference type="CDD" id="cd04647">
    <property type="entry name" value="LbH_MAT_like"/>
    <property type="match status" value="1"/>
</dbReference>
<evidence type="ECO:0000256" key="2">
    <source>
        <dbReference type="ARBA" id="ARBA00022679"/>
    </source>
</evidence>
<accession>A0ABS0ADM5</accession>
<dbReference type="EMBL" id="ARXR01000005">
    <property type="protein sequence ID" value="MBF5052250.1"/>
    <property type="molecule type" value="Genomic_DNA"/>
</dbReference>
<gene>
    <name evidence="5" type="ORF">ISO4_00852</name>
</gene>
<reference evidence="5 6" key="1">
    <citation type="submission" date="2012-09" db="EMBL/GenBank/DDBJ databases">
        <title>Genome Sequence of alkane-degrading Bacterium Alcanivorax venustensis ISO4.</title>
        <authorList>
            <person name="Lai Q."/>
            <person name="Shao Z."/>
        </authorList>
    </citation>
    <scope>NUCLEOTIDE SEQUENCE [LARGE SCALE GENOMIC DNA]</scope>
    <source>
        <strain evidence="5 6">ISO4</strain>
    </source>
</reference>
<evidence type="ECO:0000256" key="1">
    <source>
        <dbReference type="ARBA" id="ARBA00007274"/>
    </source>
</evidence>
<sequence>MSDFYREQHKLRLAYMPWLYPRLKPRHRDWAAPWQAELQRQWSVLETVHFGVHCFVAPQARLFAEPGRDIHVGDGSHIAADCVLHGPLRLGASVSLNHHVTLEGGAAGIEIGDHTRVAAYCTLYAFDHGMDAAALVREQPVRSRGIRIGRDVWLGARVGVVDGVTIGDHAVVGMGAVVTRDVPAWTIVAGNPARVIGHRPGAPIHRGGAPRHGETP</sequence>
<proteinExistence type="inferred from homology"/>
<keyword evidence="6" id="KW-1185">Reference proteome</keyword>
<dbReference type="Gene3D" id="2.160.10.10">
    <property type="entry name" value="Hexapeptide repeat proteins"/>
    <property type="match status" value="1"/>
</dbReference>
<evidence type="ECO:0000256" key="4">
    <source>
        <dbReference type="ARBA" id="ARBA00023315"/>
    </source>
</evidence>
<dbReference type="InterPro" id="IPR011004">
    <property type="entry name" value="Trimer_LpxA-like_sf"/>
</dbReference>
<dbReference type="Proteomes" id="UP000644441">
    <property type="component" value="Unassembled WGS sequence"/>
</dbReference>
<dbReference type="InterPro" id="IPR001451">
    <property type="entry name" value="Hexapep"/>
</dbReference>
<dbReference type="PROSITE" id="PS00101">
    <property type="entry name" value="HEXAPEP_TRANSFERASES"/>
    <property type="match status" value="1"/>
</dbReference>
<comment type="similarity">
    <text evidence="1">Belongs to the transferase hexapeptide repeat family.</text>
</comment>
<dbReference type="RefSeq" id="WP_194855284.1">
    <property type="nucleotide sequence ID" value="NZ_ARXR01000005.1"/>
</dbReference>
<keyword evidence="2" id="KW-0808">Transferase</keyword>
<dbReference type="PANTHER" id="PTHR23416">
    <property type="entry name" value="SIALIC ACID SYNTHASE-RELATED"/>
    <property type="match status" value="1"/>
</dbReference>
<dbReference type="PANTHER" id="PTHR23416:SF23">
    <property type="entry name" value="ACETYLTRANSFERASE C18B11.09C-RELATED"/>
    <property type="match status" value="1"/>
</dbReference>
<dbReference type="Pfam" id="PF14602">
    <property type="entry name" value="Hexapep_2"/>
    <property type="match status" value="1"/>
</dbReference>